<sequence length="313" mass="36089">MERVIFGYLGREIKREDSLKEYIEINSKIGGTPLKISQELITIHNNLYRNTPYSTAKKRVLYLFYCENIYCKTTWAVFRSSIESNLAIYTANKDNCVISDDWLLSAGIDTKTLQNQHNIPNDSITTEHVLANNKKIEKSYLIKYISEECIDDGDHKIKFLLDSYLSNTEDDPIEIKKGKDSDISSDESSVDHIDQSNIDESCYVRDKDRYLHNFSLEVSRFPKQIIRYSFGGTPLYSESPKSISIPGCKKCGSDKVFEFQILSTIIYEWGKAFGEDDAFAKCNTDWSTIIVYTCSKDCNVEFFEESLLIQHFK</sequence>
<dbReference type="PANTHER" id="PTHR46421">
    <property type="entry name" value="PROGRAMMED CELL DEATH PROTEIN 2-LIKE"/>
    <property type="match status" value="1"/>
</dbReference>
<keyword evidence="1" id="KW-0479">Metal-binding</keyword>
<keyword evidence="1" id="KW-0862">Zinc</keyword>
<organism evidence="3 4">
    <name type="scientific">Cryptosporidium canis</name>
    <dbReference type="NCBI Taxonomy" id="195482"/>
    <lineage>
        <taxon>Eukaryota</taxon>
        <taxon>Sar</taxon>
        <taxon>Alveolata</taxon>
        <taxon>Apicomplexa</taxon>
        <taxon>Conoidasida</taxon>
        <taxon>Coccidia</taxon>
        <taxon>Eucoccidiorida</taxon>
        <taxon>Eimeriorina</taxon>
        <taxon>Cryptosporidiidae</taxon>
        <taxon>Cryptosporidium</taxon>
    </lineage>
</organism>
<name>A0ABQ8P8F2_9CRYT</name>
<accession>A0ABQ8P8F2</accession>
<dbReference type="InterPro" id="IPR013087">
    <property type="entry name" value="Znf_C2H2_type"/>
</dbReference>
<evidence type="ECO:0000313" key="4">
    <source>
        <dbReference type="Proteomes" id="UP001071777"/>
    </source>
</evidence>
<dbReference type="Pfam" id="PF04194">
    <property type="entry name" value="PDCD2_C"/>
    <property type="match status" value="1"/>
</dbReference>
<dbReference type="EMBL" id="JAPCXB010000089">
    <property type="protein sequence ID" value="KAJ1608946.1"/>
    <property type="molecule type" value="Genomic_DNA"/>
</dbReference>
<dbReference type="PANTHER" id="PTHR46421:SF1">
    <property type="entry name" value="PROGRAMMED CELL DEATH PROTEIN 2-LIKE"/>
    <property type="match status" value="1"/>
</dbReference>
<protein>
    <recommendedName>
        <fullName evidence="2">C2H2-type domain-containing protein</fullName>
    </recommendedName>
</protein>
<keyword evidence="1" id="KW-0863">Zinc-finger</keyword>
<comment type="caution">
    <text evidence="3">The sequence shown here is derived from an EMBL/GenBank/DDBJ whole genome shotgun (WGS) entry which is preliminary data.</text>
</comment>
<evidence type="ECO:0000256" key="1">
    <source>
        <dbReference type="PROSITE-ProRule" id="PRU00042"/>
    </source>
</evidence>
<dbReference type="Proteomes" id="UP001071777">
    <property type="component" value="Unassembled WGS sequence"/>
</dbReference>
<feature type="domain" description="C2H2-type" evidence="2">
    <location>
        <begin position="292"/>
        <end position="313"/>
    </location>
</feature>
<dbReference type="InterPro" id="IPR007320">
    <property type="entry name" value="PDCD2_C"/>
</dbReference>
<dbReference type="PROSITE" id="PS50157">
    <property type="entry name" value="ZINC_FINGER_C2H2_2"/>
    <property type="match status" value="1"/>
</dbReference>
<reference evidence="3" key="1">
    <citation type="submission" date="2022-10" db="EMBL/GenBank/DDBJ databases">
        <title>Adaptive evolution leads to modifications in subtelomeric GC content in a zoonotic Cryptosporidium species.</title>
        <authorList>
            <person name="Li J."/>
            <person name="Feng Y."/>
            <person name="Xiao L."/>
        </authorList>
    </citation>
    <scope>NUCLEOTIDE SEQUENCE</scope>
    <source>
        <strain evidence="3">25894</strain>
    </source>
</reference>
<evidence type="ECO:0000259" key="2">
    <source>
        <dbReference type="PROSITE" id="PS50157"/>
    </source>
</evidence>
<proteinExistence type="predicted"/>
<keyword evidence="4" id="KW-1185">Reference proteome</keyword>
<gene>
    <name evidence="3" type="ORF">OJ252_2357</name>
</gene>
<evidence type="ECO:0000313" key="3">
    <source>
        <dbReference type="EMBL" id="KAJ1608946.1"/>
    </source>
</evidence>
<dbReference type="InterPro" id="IPR052815">
    <property type="entry name" value="PDCD2-like_regulator"/>
</dbReference>